<dbReference type="Proteomes" id="UP000227088">
    <property type="component" value="Unassembled WGS sequence"/>
</dbReference>
<keyword evidence="5" id="KW-0521">NADP</keyword>
<sequence length="368" mass="39554">MEIKQYMQTLGQQARLASRAMARATTGIKNQALLNIAAQIEASRELLKQANAKDMARGEESGLDAALLDRLELTDGRIDTMLEGLKQVAGLADPVGGITDLNYRPSGIQVGKMRVPLGVIGIIYESRPNVTIEAASLCLKSGNATILRGGSEAIESNQALAECIAKGLEEAGLPAQAVQVIETTDRAAVGEMITMPEYVDVIVPRGGKGLIERVSRDAKVTVIKHLDGICHVYIDDQADLAKATNIAINSKTHRYGTCNTMETLLVHQDIADTILPDLASAYTAIGVELRGCEKTMSILPVAVAATAEDWDTEYLAPILAIKIVADLDEAIEHINAHGSHHTDTIVSENYTKSRRFLVEVDSSSVMIN</sequence>
<dbReference type="Pfam" id="PF00171">
    <property type="entry name" value="Aldedh"/>
    <property type="match status" value="1"/>
</dbReference>
<name>A0A1Y5HT75_OLEAN</name>
<evidence type="ECO:0000259" key="8">
    <source>
        <dbReference type="Pfam" id="PF00171"/>
    </source>
</evidence>
<organism evidence="9 10">
    <name type="scientific">Oleispira antarctica</name>
    <dbReference type="NCBI Taxonomy" id="188908"/>
    <lineage>
        <taxon>Bacteria</taxon>
        <taxon>Pseudomonadati</taxon>
        <taxon>Pseudomonadota</taxon>
        <taxon>Gammaproteobacteria</taxon>
        <taxon>Oceanospirillales</taxon>
        <taxon>Oceanospirillaceae</taxon>
        <taxon>Oleispira</taxon>
    </lineage>
</organism>
<keyword evidence="4" id="KW-0641">Proline biosynthesis</keyword>
<dbReference type="InterPro" id="IPR016163">
    <property type="entry name" value="Ald_DH_C"/>
</dbReference>
<dbReference type="Gene3D" id="3.40.309.10">
    <property type="entry name" value="Aldehyde Dehydrogenase, Chain A, domain 2"/>
    <property type="match status" value="1"/>
</dbReference>
<dbReference type="NCBIfam" id="NF001221">
    <property type="entry name" value="PRK00197.1"/>
    <property type="match status" value="1"/>
</dbReference>
<dbReference type="GO" id="GO:0004350">
    <property type="term" value="F:glutamate-5-semialdehyde dehydrogenase activity"/>
    <property type="evidence" value="ECO:0007669"/>
    <property type="project" value="UniProtKB-EC"/>
</dbReference>
<evidence type="ECO:0000256" key="5">
    <source>
        <dbReference type="ARBA" id="ARBA00022857"/>
    </source>
</evidence>
<evidence type="ECO:0000256" key="2">
    <source>
        <dbReference type="ARBA" id="ARBA00013002"/>
    </source>
</evidence>
<evidence type="ECO:0000256" key="6">
    <source>
        <dbReference type="ARBA" id="ARBA00023002"/>
    </source>
</evidence>
<dbReference type="GO" id="GO:0055129">
    <property type="term" value="P:L-proline biosynthetic process"/>
    <property type="evidence" value="ECO:0007669"/>
    <property type="project" value="UniProtKB-UniPathway"/>
</dbReference>
<dbReference type="PANTHER" id="PTHR11063">
    <property type="entry name" value="GLUTAMATE SEMIALDEHYDE DEHYDROGENASE"/>
    <property type="match status" value="1"/>
</dbReference>
<comment type="caution">
    <text evidence="9">The sequence shown here is derived from an EMBL/GenBank/DDBJ whole genome shotgun (WGS) entry which is preliminary data.</text>
</comment>
<proteinExistence type="inferred from homology"/>
<comment type="catalytic activity">
    <reaction evidence="7">
        <text>L-glutamate 5-semialdehyde + phosphate + NADP(+) = L-glutamyl 5-phosphate + NADPH + H(+)</text>
        <dbReference type="Rhea" id="RHEA:19541"/>
        <dbReference type="ChEBI" id="CHEBI:15378"/>
        <dbReference type="ChEBI" id="CHEBI:43474"/>
        <dbReference type="ChEBI" id="CHEBI:57783"/>
        <dbReference type="ChEBI" id="CHEBI:58066"/>
        <dbReference type="ChEBI" id="CHEBI:58274"/>
        <dbReference type="ChEBI" id="CHEBI:58349"/>
        <dbReference type="EC" id="1.2.1.41"/>
    </reaction>
</comment>
<dbReference type="PROSITE" id="PS01223">
    <property type="entry name" value="PROA"/>
    <property type="match status" value="1"/>
</dbReference>
<protein>
    <recommendedName>
        <fullName evidence="2">glutamate-5-semialdehyde dehydrogenase</fullName>
        <ecNumber evidence="2">1.2.1.41</ecNumber>
    </recommendedName>
</protein>
<dbReference type="SUPFAM" id="SSF53720">
    <property type="entry name" value="ALDH-like"/>
    <property type="match status" value="1"/>
</dbReference>
<dbReference type="NCBIfam" id="TIGR00407">
    <property type="entry name" value="proA"/>
    <property type="match status" value="1"/>
</dbReference>
<evidence type="ECO:0000256" key="4">
    <source>
        <dbReference type="ARBA" id="ARBA00022650"/>
    </source>
</evidence>
<dbReference type="CDD" id="cd07079">
    <property type="entry name" value="ALDH_F18-19_ProA-GPR"/>
    <property type="match status" value="1"/>
</dbReference>
<feature type="non-terminal residue" evidence="9">
    <location>
        <position position="368"/>
    </location>
</feature>
<dbReference type="EC" id="1.2.1.41" evidence="2"/>
<dbReference type="InterPro" id="IPR016161">
    <property type="entry name" value="Ald_DH/histidinol_DH"/>
</dbReference>
<dbReference type="InterPro" id="IPR016162">
    <property type="entry name" value="Ald_DH_N"/>
</dbReference>
<dbReference type="UniPathway" id="UPA00098">
    <property type="reaction ID" value="UER00360"/>
</dbReference>
<evidence type="ECO:0000313" key="10">
    <source>
        <dbReference type="Proteomes" id="UP000227088"/>
    </source>
</evidence>
<dbReference type="EMBL" id="MABE01000393">
    <property type="protein sequence ID" value="OUS40260.1"/>
    <property type="molecule type" value="Genomic_DNA"/>
</dbReference>
<evidence type="ECO:0000256" key="7">
    <source>
        <dbReference type="ARBA" id="ARBA00049024"/>
    </source>
</evidence>
<dbReference type="HAMAP" id="MF_00412">
    <property type="entry name" value="ProA"/>
    <property type="match status" value="1"/>
</dbReference>
<evidence type="ECO:0000256" key="1">
    <source>
        <dbReference type="ARBA" id="ARBA00004985"/>
    </source>
</evidence>
<dbReference type="InterPro" id="IPR015590">
    <property type="entry name" value="Aldehyde_DH_dom"/>
</dbReference>
<keyword evidence="6" id="KW-0560">Oxidoreductase</keyword>
<dbReference type="InterPro" id="IPR000965">
    <property type="entry name" value="GPR_dom"/>
</dbReference>
<comment type="pathway">
    <text evidence="1">Amino-acid biosynthesis; L-proline biosynthesis; L-glutamate 5-semialdehyde from L-glutamate: step 2/2.</text>
</comment>
<evidence type="ECO:0000256" key="3">
    <source>
        <dbReference type="ARBA" id="ARBA00022605"/>
    </source>
</evidence>
<keyword evidence="3" id="KW-0028">Amino-acid biosynthesis</keyword>
<reference evidence="10" key="1">
    <citation type="journal article" date="2017" name="Proc. Natl. Acad. Sci. U.S.A.">
        <title>Simulation of Deepwater Horizon oil plume reveals substrate specialization within a complex community of hydrocarbon degraders.</title>
        <authorList>
            <person name="Hu P."/>
            <person name="Dubinsky E.A."/>
            <person name="Probst A.J."/>
            <person name="Wang J."/>
            <person name="Sieber C.M.K."/>
            <person name="Tom L.M."/>
            <person name="Gardinali P."/>
            <person name="Banfield J.F."/>
            <person name="Atlas R.M."/>
            <person name="Andersen G.L."/>
        </authorList>
    </citation>
    <scope>NUCLEOTIDE SEQUENCE [LARGE SCALE GENOMIC DNA]</scope>
</reference>
<feature type="domain" description="Aldehyde dehydrogenase" evidence="8">
    <location>
        <begin position="12"/>
        <end position="288"/>
    </location>
</feature>
<accession>A0A1Y5HT75</accession>
<dbReference type="InterPro" id="IPR020593">
    <property type="entry name" value="G-glutamylP_reductase_CS"/>
</dbReference>
<evidence type="ECO:0000313" key="9">
    <source>
        <dbReference type="EMBL" id="OUS40260.1"/>
    </source>
</evidence>
<dbReference type="AlphaFoldDB" id="A0A1Y5HT75"/>
<dbReference type="Gene3D" id="3.40.605.10">
    <property type="entry name" value="Aldehyde Dehydrogenase, Chain A, domain 1"/>
    <property type="match status" value="1"/>
</dbReference>
<dbReference type="PANTHER" id="PTHR11063:SF8">
    <property type="entry name" value="DELTA-1-PYRROLINE-5-CARBOXYLATE SYNTHASE"/>
    <property type="match status" value="1"/>
</dbReference>
<gene>
    <name evidence="9" type="ORF">A9R00_06950</name>
</gene>
<dbReference type="FunFam" id="3.40.309.10:FF:000006">
    <property type="entry name" value="Gamma-glutamyl phosphate reductase"/>
    <property type="match status" value="1"/>
</dbReference>